<gene>
    <name evidence="1" type="ORF">MRB53_011013</name>
</gene>
<accession>A0ACC2LTB8</accession>
<dbReference type="Proteomes" id="UP001234297">
    <property type="component" value="Chromosome 3"/>
</dbReference>
<keyword evidence="2" id="KW-1185">Reference proteome</keyword>
<sequence>MRSSLAFNGPPHRNFDITPVETNIATLGGAICKEAEDVVREECESNIFAMPSKVNPAPLPATMGSRRRLKRKTEERDELWSQRPDWLPEGWTMNVKVWKDGATAGIRDRYYYEPRTSHRFRSRKEVEKFIQIGENSKPTPSSDMVLPPTLEFYSKH</sequence>
<evidence type="ECO:0000313" key="1">
    <source>
        <dbReference type="EMBL" id="KAJ8636746.1"/>
    </source>
</evidence>
<evidence type="ECO:0000313" key="2">
    <source>
        <dbReference type="Proteomes" id="UP001234297"/>
    </source>
</evidence>
<name>A0ACC2LTB8_PERAE</name>
<protein>
    <submittedName>
        <fullName evidence="1">Uncharacterized protein</fullName>
    </submittedName>
</protein>
<proteinExistence type="predicted"/>
<reference evidence="1 2" key="1">
    <citation type="journal article" date="2022" name="Hortic Res">
        <title>A haplotype resolved chromosomal level avocado genome allows analysis of novel avocado genes.</title>
        <authorList>
            <person name="Nath O."/>
            <person name="Fletcher S.J."/>
            <person name="Hayward A."/>
            <person name="Shaw L.M."/>
            <person name="Masouleh A.K."/>
            <person name="Furtado A."/>
            <person name="Henry R.J."/>
            <person name="Mitter N."/>
        </authorList>
    </citation>
    <scope>NUCLEOTIDE SEQUENCE [LARGE SCALE GENOMIC DNA]</scope>
    <source>
        <strain evidence="2">cv. Hass</strain>
    </source>
</reference>
<comment type="caution">
    <text evidence="1">The sequence shown here is derived from an EMBL/GenBank/DDBJ whole genome shotgun (WGS) entry which is preliminary data.</text>
</comment>
<dbReference type="EMBL" id="CM056811">
    <property type="protein sequence ID" value="KAJ8636746.1"/>
    <property type="molecule type" value="Genomic_DNA"/>
</dbReference>
<organism evidence="1 2">
    <name type="scientific">Persea americana</name>
    <name type="common">Avocado</name>
    <dbReference type="NCBI Taxonomy" id="3435"/>
    <lineage>
        <taxon>Eukaryota</taxon>
        <taxon>Viridiplantae</taxon>
        <taxon>Streptophyta</taxon>
        <taxon>Embryophyta</taxon>
        <taxon>Tracheophyta</taxon>
        <taxon>Spermatophyta</taxon>
        <taxon>Magnoliopsida</taxon>
        <taxon>Magnoliidae</taxon>
        <taxon>Laurales</taxon>
        <taxon>Lauraceae</taxon>
        <taxon>Persea</taxon>
    </lineage>
</organism>